<proteinExistence type="predicted"/>
<organism evidence="2 3">
    <name type="scientific">Prorocentrum cordatum</name>
    <dbReference type="NCBI Taxonomy" id="2364126"/>
    <lineage>
        <taxon>Eukaryota</taxon>
        <taxon>Sar</taxon>
        <taxon>Alveolata</taxon>
        <taxon>Dinophyceae</taxon>
        <taxon>Prorocentrales</taxon>
        <taxon>Prorocentraceae</taxon>
        <taxon>Prorocentrum</taxon>
    </lineage>
</organism>
<evidence type="ECO:0008006" key="4">
    <source>
        <dbReference type="Google" id="ProtNLM"/>
    </source>
</evidence>
<protein>
    <recommendedName>
        <fullName evidence="4">TIR domain-containing protein</fullName>
    </recommendedName>
</protein>
<keyword evidence="3" id="KW-1185">Reference proteome</keyword>
<comment type="caution">
    <text evidence="2">The sequence shown here is derived from an EMBL/GenBank/DDBJ whole genome shotgun (WGS) entry which is preliminary data.</text>
</comment>
<evidence type="ECO:0000313" key="3">
    <source>
        <dbReference type="Proteomes" id="UP001189429"/>
    </source>
</evidence>
<sequence>VFIDTDDLVDLDGLFDVVASETEVLILVASEGVLMRPWCVGELVTAMDRGVEGICLRLPDFRHPDDDFIDDYQSYVIDLSVLTSRGIGVSEMQNAIRWACGLPWVTVPAALNDAKMQEVVEEAATRRGSPPAAHVRHATSSKTSPTPLSAAMTARSARTVVHSTKPTEIRAIAAPREVEHCNYIVRDDLNLEATCTGMILARLLYPHFAHVPEELPKVLGIGEPLPLTAKRVIFICTNGALEQENVLTTLSRALDAGARFIPVLLDDDFRFPTACFGRKHFELAQKVAGTASGATALTEAVGDLFKIVALPFHSDVATELALKGQALEIAERLHRRSP</sequence>
<gene>
    <name evidence="2" type="ORF">PCOR1329_LOCUS38841</name>
</gene>
<evidence type="ECO:0000256" key="1">
    <source>
        <dbReference type="SAM" id="MobiDB-lite"/>
    </source>
</evidence>
<feature type="non-terminal residue" evidence="2">
    <location>
        <position position="338"/>
    </location>
</feature>
<feature type="non-terminal residue" evidence="2">
    <location>
        <position position="1"/>
    </location>
</feature>
<feature type="region of interest" description="Disordered" evidence="1">
    <location>
        <begin position="125"/>
        <end position="150"/>
    </location>
</feature>
<dbReference type="EMBL" id="CAUYUJ010014699">
    <property type="protein sequence ID" value="CAK0844867.1"/>
    <property type="molecule type" value="Genomic_DNA"/>
</dbReference>
<dbReference type="Proteomes" id="UP001189429">
    <property type="component" value="Unassembled WGS sequence"/>
</dbReference>
<evidence type="ECO:0000313" key="2">
    <source>
        <dbReference type="EMBL" id="CAK0844867.1"/>
    </source>
</evidence>
<accession>A0ABN9TGB4</accession>
<name>A0ABN9TGB4_9DINO</name>
<reference evidence="2" key="1">
    <citation type="submission" date="2023-10" db="EMBL/GenBank/DDBJ databases">
        <authorList>
            <person name="Chen Y."/>
            <person name="Shah S."/>
            <person name="Dougan E. K."/>
            <person name="Thang M."/>
            <person name="Chan C."/>
        </authorList>
    </citation>
    <scope>NUCLEOTIDE SEQUENCE [LARGE SCALE GENOMIC DNA]</scope>
</reference>